<dbReference type="PANTHER" id="PTHR42663">
    <property type="entry name" value="HYDROLASE C777.06C-RELATED-RELATED"/>
    <property type="match status" value="1"/>
</dbReference>
<dbReference type="PANTHER" id="PTHR42663:SF6">
    <property type="entry name" value="HYDROLASE C777.06C-RELATED"/>
    <property type="match status" value="1"/>
</dbReference>
<dbReference type="Proteomes" id="UP001296873">
    <property type="component" value="Unassembled WGS sequence"/>
</dbReference>
<dbReference type="InterPro" id="IPR036866">
    <property type="entry name" value="RibonucZ/Hydroxyglut_hydro"/>
</dbReference>
<proteinExistence type="predicted"/>
<feature type="domain" description="Metallo-beta-lactamase" evidence="1">
    <location>
        <begin position="34"/>
        <end position="227"/>
    </location>
</feature>
<dbReference type="CDD" id="cd16279">
    <property type="entry name" value="metallo-hydrolase-like_MBL-fold"/>
    <property type="match status" value="1"/>
</dbReference>
<dbReference type="InterPro" id="IPR001279">
    <property type="entry name" value="Metallo-B-lactamas"/>
</dbReference>
<evidence type="ECO:0000313" key="2">
    <source>
        <dbReference type="EMBL" id="MBK1668045.1"/>
    </source>
</evidence>
<evidence type="ECO:0000313" key="3">
    <source>
        <dbReference type="Proteomes" id="UP001296873"/>
    </source>
</evidence>
<keyword evidence="3" id="KW-1185">Reference proteome</keyword>
<gene>
    <name evidence="2" type="ORF">CKO28_08345</name>
</gene>
<dbReference type="SUPFAM" id="SSF56281">
    <property type="entry name" value="Metallo-hydrolase/oxidoreductase"/>
    <property type="match status" value="1"/>
</dbReference>
<dbReference type="Gene3D" id="3.60.15.10">
    <property type="entry name" value="Ribonuclease Z/Hydroxyacylglutathione hydrolase-like"/>
    <property type="match status" value="1"/>
</dbReference>
<dbReference type="SMART" id="SM00849">
    <property type="entry name" value="Lactamase_B"/>
    <property type="match status" value="1"/>
</dbReference>
<comment type="caution">
    <text evidence="2">The sequence shown here is derived from an EMBL/GenBank/DDBJ whole genome shotgun (WGS) entry which is preliminary data.</text>
</comment>
<dbReference type="EMBL" id="NRRL01000016">
    <property type="protein sequence ID" value="MBK1668045.1"/>
    <property type="molecule type" value="Genomic_DNA"/>
</dbReference>
<sequence>MQVTVLGCGGSGGVPLVGGVWGACDATDPRNRRRRPSILVRTATATILVDTSPDLRAQLLDAGVSDLDAVLFTHSHADHCHGIDDLRPLVYARGKPIPAYSDPATIANLTARFDYAFASTASAKSAYSAMLRDHSIPLDTPFELCGLQVTAFEQSHGPITTLGYRIGPIGYSPDAVEIGEAGFQALAGIDVWIVDCLRHEPHPSHAHFERTMAWIRRVAPKRAVLTHMNHTMDYADVAARCPAGVEPGRDGLTIDLADLRRT</sequence>
<dbReference type="Pfam" id="PF12706">
    <property type="entry name" value="Lactamase_B_2"/>
    <property type="match status" value="1"/>
</dbReference>
<accession>A0ABS1DF54</accession>
<evidence type="ECO:0000259" key="1">
    <source>
        <dbReference type="SMART" id="SM00849"/>
    </source>
</evidence>
<organism evidence="2 3">
    <name type="scientific">Rhodovibrio sodomensis</name>
    <dbReference type="NCBI Taxonomy" id="1088"/>
    <lineage>
        <taxon>Bacteria</taxon>
        <taxon>Pseudomonadati</taxon>
        <taxon>Pseudomonadota</taxon>
        <taxon>Alphaproteobacteria</taxon>
        <taxon>Rhodospirillales</taxon>
        <taxon>Rhodovibrionaceae</taxon>
        <taxon>Rhodovibrio</taxon>
    </lineage>
</organism>
<reference evidence="2 3" key="1">
    <citation type="journal article" date="2020" name="Microorganisms">
        <title>Osmotic Adaptation and Compatible Solute Biosynthesis of Phototrophic Bacteria as Revealed from Genome Analyses.</title>
        <authorList>
            <person name="Imhoff J.F."/>
            <person name="Rahn T."/>
            <person name="Kunzel S."/>
            <person name="Keller A."/>
            <person name="Neulinger S.C."/>
        </authorList>
    </citation>
    <scope>NUCLEOTIDE SEQUENCE [LARGE SCALE GENOMIC DNA]</scope>
    <source>
        <strain evidence="2 3">DSM 9895</strain>
    </source>
</reference>
<protein>
    <submittedName>
        <fullName evidence="2">MBL fold metallo-hydrolase</fullName>
    </submittedName>
</protein>
<name>A0ABS1DF54_9PROT</name>